<feature type="transmembrane region" description="Helical" evidence="7">
    <location>
        <begin position="242"/>
        <end position="267"/>
    </location>
</feature>
<dbReference type="InterPro" id="IPR020846">
    <property type="entry name" value="MFS_dom"/>
</dbReference>
<dbReference type="EMBL" id="KZ613957">
    <property type="protein sequence ID" value="PMD33081.1"/>
    <property type="molecule type" value="Genomic_DNA"/>
</dbReference>
<dbReference type="GO" id="GO:0022857">
    <property type="term" value="F:transmembrane transporter activity"/>
    <property type="evidence" value="ECO:0007669"/>
    <property type="project" value="InterPro"/>
</dbReference>
<reference evidence="9 10" key="1">
    <citation type="submission" date="2016-04" db="EMBL/GenBank/DDBJ databases">
        <title>A degradative enzymes factory behind the ericoid mycorrhizal symbiosis.</title>
        <authorList>
            <consortium name="DOE Joint Genome Institute"/>
            <person name="Martino E."/>
            <person name="Morin E."/>
            <person name="Grelet G."/>
            <person name="Kuo A."/>
            <person name="Kohler A."/>
            <person name="Daghino S."/>
            <person name="Barry K."/>
            <person name="Choi C."/>
            <person name="Cichocki N."/>
            <person name="Clum A."/>
            <person name="Copeland A."/>
            <person name="Hainaut M."/>
            <person name="Haridas S."/>
            <person name="Labutti K."/>
            <person name="Lindquist E."/>
            <person name="Lipzen A."/>
            <person name="Khouja H.-R."/>
            <person name="Murat C."/>
            <person name="Ohm R."/>
            <person name="Olson A."/>
            <person name="Spatafora J."/>
            <person name="Veneault-Fourrey C."/>
            <person name="Henrissat B."/>
            <person name="Grigoriev I."/>
            <person name="Martin F."/>
            <person name="Perotto S."/>
        </authorList>
    </citation>
    <scope>NUCLEOTIDE SEQUENCE [LARGE SCALE GENOMIC DNA]</scope>
    <source>
        <strain evidence="9 10">F</strain>
    </source>
</reference>
<evidence type="ECO:0000256" key="7">
    <source>
        <dbReference type="SAM" id="Phobius"/>
    </source>
</evidence>
<feature type="transmembrane region" description="Helical" evidence="7">
    <location>
        <begin position="372"/>
        <end position="391"/>
    </location>
</feature>
<comment type="subcellular location">
    <subcellularLocation>
        <location evidence="1">Membrane</location>
        <topology evidence="1">Multi-pass membrane protein</topology>
    </subcellularLocation>
</comment>
<feature type="transmembrane region" description="Helical" evidence="7">
    <location>
        <begin position="115"/>
        <end position="133"/>
    </location>
</feature>
<organism evidence="9 10">
    <name type="scientific">Hyaloscypha variabilis (strain UAMH 11265 / GT02V1 / F)</name>
    <name type="common">Meliniomyces variabilis</name>
    <dbReference type="NCBI Taxonomy" id="1149755"/>
    <lineage>
        <taxon>Eukaryota</taxon>
        <taxon>Fungi</taxon>
        <taxon>Dikarya</taxon>
        <taxon>Ascomycota</taxon>
        <taxon>Pezizomycotina</taxon>
        <taxon>Leotiomycetes</taxon>
        <taxon>Helotiales</taxon>
        <taxon>Hyaloscyphaceae</taxon>
        <taxon>Hyaloscypha</taxon>
        <taxon>Hyaloscypha variabilis</taxon>
    </lineage>
</organism>
<dbReference type="Proteomes" id="UP000235786">
    <property type="component" value="Unassembled WGS sequence"/>
</dbReference>
<keyword evidence="10" id="KW-1185">Reference proteome</keyword>
<evidence type="ECO:0000256" key="6">
    <source>
        <dbReference type="SAM" id="MobiDB-lite"/>
    </source>
</evidence>
<dbReference type="Pfam" id="PF00083">
    <property type="entry name" value="Sugar_tr"/>
    <property type="match status" value="1"/>
</dbReference>
<keyword evidence="5 7" id="KW-0472">Membrane</keyword>
<dbReference type="AlphaFoldDB" id="A0A2J6R3J1"/>
<feature type="transmembrane region" description="Helical" evidence="7">
    <location>
        <begin position="485"/>
        <end position="506"/>
    </location>
</feature>
<evidence type="ECO:0000256" key="1">
    <source>
        <dbReference type="ARBA" id="ARBA00004141"/>
    </source>
</evidence>
<dbReference type="Gene3D" id="1.20.1250.20">
    <property type="entry name" value="MFS general substrate transporter like domains"/>
    <property type="match status" value="1"/>
</dbReference>
<dbReference type="PANTHER" id="PTHR23511:SF12">
    <property type="entry name" value="TRANSPORTER, PUTATIVE (AFU_ORTHOLOGUE AFUA_7G01740)-RELATED"/>
    <property type="match status" value="1"/>
</dbReference>
<feature type="transmembrane region" description="Helical" evidence="7">
    <location>
        <begin position="199"/>
        <end position="222"/>
    </location>
</feature>
<feature type="region of interest" description="Disordered" evidence="6">
    <location>
        <begin position="1"/>
        <end position="29"/>
    </location>
</feature>
<accession>A0A2J6R3J1</accession>
<feature type="domain" description="Major facilitator superfamily (MFS) profile" evidence="8">
    <location>
        <begin position="66"/>
        <end position="509"/>
    </location>
</feature>
<dbReference type="PROSITE" id="PS50850">
    <property type="entry name" value="MFS"/>
    <property type="match status" value="1"/>
</dbReference>
<dbReference type="CDD" id="cd17316">
    <property type="entry name" value="MFS_SV2_like"/>
    <property type="match status" value="1"/>
</dbReference>
<protein>
    <submittedName>
        <fullName evidence="9">MFS general substrate transporter</fullName>
    </submittedName>
</protein>
<feature type="transmembrane region" description="Helical" evidence="7">
    <location>
        <begin position="322"/>
        <end position="344"/>
    </location>
</feature>
<dbReference type="InterPro" id="IPR005828">
    <property type="entry name" value="MFS_sugar_transport-like"/>
</dbReference>
<evidence type="ECO:0000256" key="4">
    <source>
        <dbReference type="ARBA" id="ARBA00022989"/>
    </source>
</evidence>
<feature type="transmembrane region" description="Helical" evidence="7">
    <location>
        <begin position="456"/>
        <end position="479"/>
    </location>
</feature>
<evidence type="ECO:0000313" key="9">
    <source>
        <dbReference type="EMBL" id="PMD33081.1"/>
    </source>
</evidence>
<dbReference type="PANTHER" id="PTHR23511">
    <property type="entry name" value="SYNAPTIC VESICLE GLYCOPROTEIN 2"/>
    <property type="match status" value="1"/>
</dbReference>
<keyword evidence="4 7" id="KW-1133">Transmembrane helix</keyword>
<evidence type="ECO:0000259" key="8">
    <source>
        <dbReference type="PROSITE" id="PS50850"/>
    </source>
</evidence>
<sequence>MADTDISSHRGNTTDDVPAATGHTTIERDGKDTDFNHVIGLDDTAAIPKGTLDPVYEAKARVLNHAIQEIGMGWYQWQLFIVVGFGWANDNLWPIVTSLIFTPITNEFLPHRPPLLTLSQNIGLLAGAIFWGFGCDVFGRRWAFNSTLGITAVFGLIAAGSPNFAAIGCFAALWSFGVGGNLPVDSAVFLEFLPGSHQYLLTILSIDWAIAQVIATLVAWPLLGNLTCQEDTVCPRSKNMGWRYFVIAMGGISMIEFFIRFVLFTIYESPKYLMGKGRDEDAVRIVHEVARRNGKTSNLTLADLQACDPLGAGARTEATANLLAFSTSLITLVWAFIGLGYPLYNAFLPYIQATRGAKFGDGSTYITYRNSLIIAVLGIPGALIGGLLVQLPRFGRRGTLAVSTTLTGVFLYASTTAVTSEALLGWNCAFNFFSNIMYAVLYAYTPEIFVTKDRGTGNAITATANRVFGIMAPIIAMFANLETSAPVYTSGALFIAAGVIVTILPFEPQGKASL</sequence>
<evidence type="ECO:0000313" key="10">
    <source>
        <dbReference type="Proteomes" id="UP000235786"/>
    </source>
</evidence>
<gene>
    <name evidence="9" type="ORF">L207DRAFT_558077</name>
</gene>
<dbReference type="SUPFAM" id="SSF103473">
    <property type="entry name" value="MFS general substrate transporter"/>
    <property type="match status" value="1"/>
</dbReference>
<dbReference type="GO" id="GO:0016020">
    <property type="term" value="C:membrane"/>
    <property type="evidence" value="ECO:0007669"/>
    <property type="project" value="UniProtKB-SubCell"/>
</dbReference>
<evidence type="ECO:0000256" key="5">
    <source>
        <dbReference type="ARBA" id="ARBA00023136"/>
    </source>
</evidence>
<evidence type="ECO:0000256" key="2">
    <source>
        <dbReference type="ARBA" id="ARBA00022448"/>
    </source>
</evidence>
<name>A0A2J6R3J1_HYAVF</name>
<proteinExistence type="predicted"/>
<keyword evidence="3 7" id="KW-0812">Transmembrane</keyword>
<feature type="transmembrane region" description="Helical" evidence="7">
    <location>
        <begin position="424"/>
        <end position="444"/>
    </location>
</feature>
<dbReference type="InterPro" id="IPR036259">
    <property type="entry name" value="MFS_trans_sf"/>
</dbReference>
<evidence type="ECO:0000256" key="3">
    <source>
        <dbReference type="ARBA" id="ARBA00022692"/>
    </source>
</evidence>
<keyword evidence="2" id="KW-0813">Transport</keyword>
<feature type="transmembrane region" description="Helical" evidence="7">
    <location>
        <begin position="153"/>
        <end position="178"/>
    </location>
</feature>
<dbReference type="OrthoDB" id="4139357at2759"/>